<feature type="transmembrane region" description="Helical" evidence="11">
    <location>
        <begin position="390"/>
        <end position="408"/>
    </location>
</feature>
<feature type="binding site" evidence="9">
    <location>
        <position position="520"/>
    </location>
    <ligand>
        <name>ATP</name>
        <dbReference type="ChEBI" id="CHEBI:30616"/>
    </ligand>
</feature>
<dbReference type="PANTHER" id="PTHR24363">
    <property type="entry name" value="SERINE/THREONINE PROTEIN KINASE"/>
    <property type="match status" value="1"/>
</dbReference>
<evidence type="ECO:0000256" key="10">
    <source>
        <dbReference type="SAM" id="MobiDB-lite"/>
    </source>
</evidence>
<dbReference type="EMBL" id="JAMPLM010000019">
    <property type="protein sequence ID" value="MEP1060597.1"/>
    <property type="molecule type" value="Genomic_DNA"/>
</dbReference>
<sequence length="818" mass="90169">MARKLPLPKTESLTIKTPSTTKRLTNTLKSRLHAPEPGGFGHFAVGALAIAAALLTASQSNLNQLLERQVQTLFFELRGPVAPPGDVVILTIDEESIAQGTSVYTNDPKKYAFLEPLQRWPWNRLAYARAIDRLMAAGVRSVAIDLIFDSPSSSAAGDRAFLQALQRHAGRVTLAAQYEETNTSQGMLTQLLGPHDMFQTKPMSVGLINYSLEPNSRIHQLGSQFARQMAQTNPSKPPQEWLIGSQSVMPSLAEATMRTSQLLYPAPQGENMFFYGPAGTFKQISFWQVLDPATWETLVQRGAFKDKIVLIGPTFSLSQDFHAAPFSDTPLYRQPISGVEINANAIATLLENKSIADAIANAPLQGAFVFVIVIAAGYVQSRAKRALRRFAAAMGIVLLWGSFTYIVFTQGRLVLPAAVPMSAIALTGTTYLFIGIVSEKVKLRRTMKDYAGSPLIQEIISKSEQDDLKDLLPEYREQEMFGKKLAGRYTIRKVLGSGGFGETYIADDTQRPGNPACVVKQLRPNSNNPKLFQLARRLFKQEAETLEKLGKHEQIPQLLAYFEEEQEFYLVQEFIPGQPLSSELSLGRQMPEFRVVTILQELLTILTFVHSHHVIHRDIKPNNIIRRQSDGKLVLIDFGAVKEVSQLAADEGHTGMTVSIGTQGYMPNEQCAGNPRFNSDLYAVGMIGIQALTGLLPSQLMQDKSTGEIPWKHRAQVSYALAGVLNKMVRYDFRDRYQSATEALQALNSLGDNVLKPSTPLANPLPQPDPLPLQWEAETDTPDAPISASTQPWPATFGDANSYVPTTEAAAENDTNLS</sequence>
<feature type="region of interest" description="Disordered" evidence="10">
    <location>
        <begin position="755"/>
        <end position="818"/>
    </location>
</feature>
<dbReference type="PROSITE" id="PS00107">
    <property type="entry name" value="PROTEIN_KINASE_ATP"/>
    <property type="match status" value="1"/>
</dbReference>
<dbReference type="InterPro" id="IPR000719">
    <property type="entry name" value="Prot_kinase_dom"/>
</dbReference>
<evidence type="ECO:0000313" key="13">
    <source>
        <dbReference type="EMBL" id="MEP1060597.1"/>
    </source>
</evidence>
<dbReference type="EC" id="2.7.11.1" evidence="1"/>
<comment type="catalytic activity">
    <reaction evidence="8">
        <text>L-seryl-[protein] + ATP = O-phospho-L-seryl-[protein] + ADP + H(+)</text>
        <dbReference type="Rhea" id="RHEA:17989"/>
        <dbReference type="Rhea" id="RHEA-COMP:9863"/>
        <dbReference type="Rhea" id="RHEA-COMP:11604"/>
        <dbReference type="ChEBI" id="CHEBI:15378"/>
        <dbReference type="ChEBI" id="CHEBI:29999"/>
        <dbReference type="ChEBI" id="CHEBI:30616"/>
        <dbReference type="ChEBI" id="CHEBI:83421"/>
        <dbReference type="ChEBI" id="CHEBI:456216"/>
        <dbReference type="EC" id="2.7.11.1"/>
    </reaction>
</comment>
<dbReference type="GO" id="GO:0016301">
    <property type="term" value="F:kinase activity"/>
    <property type="evidence" value="ECO:0007669"/>
    <property type="project" value="UniProtKB-KW"/>
</dbReference>
<keyword evidence="11" id="KW-1133">Transmembrane helix</keyword>
<evidence type="ECO:0000256" key="2">
    <source>
        <dbReference type="ARBA" id="ARBA00022527"/>
    </source>
</evidence>
<dbReference type="InterPro" id="IPR011009">
    <property type="entry name" value="Kinase-like_dom_sf"/>
</dbReference>
<evidence type="ECO:0000256" key="7">
    <source>
        <dbReference type="ARBA" id="ARBA00047899"/>
    </source>
</evidence>
<dbReference type="CDD" id="cd14014">
    <property type="entry name" value="STKc_PknB_like"/>
    <property type="match status" value="1"/>
</dbReference>
<evidence type="ECO:0000256" key="9">
    <source>
        <dbReference type="PROSITE-ProRule" id="PRU10141"/>
    </source>
</evidence>
<comment type="catalytic activity">
    <reaction evidence="7">
        <text>L-threonyl-[protein] + ATP = O-phospho-L-threonyl-[protein] + ADP + H(+)</text>
        <dbReference type="Rhea" id="RHEA:46608"/>
        <dbReference type="Rhea" id="RHEA-COMP:11060"/>
        <dbReference type="Rhea" id="RHEA-COMP:11605"/>
        <dbReference type="ChEBI" id="CHEBI:15378"/>
        <dbReference type="ChEBI" id="CHEBI:30013"/>
        <dbReference type="ChEBI" id="CHEBI:30616"/>
        <dbReference type="ChEBI" id="CHEBI:61977"/>
        <dbReference type="ChEBI" id="CHEBI:456216"/>
        <dbReference type="EC" id="2.7.11.1"/>
    </reaction>
</comment>
<dbReference type="SMART" id="SM00220">
    <property type="entry name" value="S_TKc"/>
    <property type="match status" value="1"/>
</dbReference>
<organism evidence="13 14">
    <name type="scientific">Stenomitos frigidus AS-A4</name>
    <dbReference type="NCBI Taxonomy" id="2933935"/>
    <lineage>
        <taxon>Bacteria</taxon>
        <taxon>Bacillati</taxon>
        <taxon>Cyanobacteriota</taxon>
        <taxon>Cyanophyceae</taxon>
        <taxon>Leptolyngbyales</taxon>
        <taxon>Leptolyngbyaceae</taxon>
        <taxon>Stenomitos</taxon>
    </lineage>
</organism>
<evidence type="ECO:0000313" key="14">
    <source>
        <dbReference type="Proteomes" id="UP001476950"/>
    </source>
</evidence>
<dbReference type="SUPFAM" id="SSF56112">
    <property type="entry name" value="Protein kinase-like (PK-like)"/>
    <property type="match status" value="1"/>
</dbReference>
<dbReference type="SMART" id="SM01080">
    <property type="entry name" value="CHASE2"/>
    <property type="match status" value="1"/>
</dbReference>
<dbReference type="PANTHER" id="PTHR24363:SF0">
    <property type="entry name" value="SERINE_THREONINE KINASE LIKE DOMAIN CONTAINING 1"/>
    <property type="match status" value="1"/>
</dbReference>
<evidence type="ECO:0000256" key="5">
    <source>
        <dbReference type="ARBA" id="ARBA00022777"/>
    </source>
</evidence>
<comment type="caution">
    <text evidence="13">The sequence shown here is derived from an EMBL/GenBank/DDBJ whole genome shotgun (WGS) entry which is preliminary data.</text>
</comment>
<dbReference type="InterPro" id="IPR007890">
    <property type="entry name" value="CHASE2"/>
</dbReference>
<keyword evidence="2" id="KW-0723">Serine/threonine-protein kinase</keyword>
<evidence type="ECO:0000256" key="11">
    <source>
        <dbReference type="SAM" id="Phobius"/>
    </source>
</evidence>
<keyword evidence="11" id="KW-0472">Membrane</keyword>
<evidence type="ECO:0000256" key="4">
    <source>
        <dbReference type="ARBA" id="ARBA00022741"/>
    </source>
</evidence>
<keyword evidence="3" id="KW-0808">Transferase</keyword>
<dbReference type="Gene3D" id="3.30.200.20">
    <property type="entry name" value="Phosphorylase Kinase, domain 1"/>
    <property type="match status" value="1"/>
</dbReference>
<feature type="domain" description="Protein kinase" evidence="12">
    <location>
        <begin position="489"/>
        <end position="755"/>
    </location>
</feature>
<protein>
    <recommendedName>
        <fullName evidence="1">non-specific serine/threonine protein kinase</fullName>
        <ecNumber evidence="1">2.7.11.1</ecNumber>
    </recommendedName>
</protein>
<dbReference type="Proteomes" id="UP001476950">
    <property type="component" value="Unassembled WGS sequence"/>
</dbReference>
<proteinExistence type="predicted"/>
<name>A0ABV0KMZ0_9CYAN</name>
<feature type="transmembrane region" description="Helical" evidence="11">
    <location>
        <begin position="414"/>
        <end position="437"/>
    </location>
</feature>
<evidence type="ECO:0000259" key="12">
    <source>
        <dbReference type="PROSITE" id="PS50011"/>
    </source>
</evidence>
<dbReference type="PROSITE" id="PS50011">
    <property type="entry name" value="PROTEIN_KINASE_DOM"/>
    <property type="match status" value="1"/>
</dbReference>
<keyword evidence="6 9" id="KW-0067">ATP-binding</keyword>
<reference evidence="13 14" key="1">
    <citation type="submission" date="2022-04" db="EMBL/GenBank/DDBJ databases">
        <title>Positive selection, recombination, and allopatry shape intraspecific diversity of widespread and dominant cyanobacteria.</title>
        <authorList>
            <person name="Wei J."/>
            <person name="Shu W."/>
            <person name="Hu C."/>
        </authorList>
    </citation>
    <scope>NUCLEOTIDE SEQUENCE [LARGE SCALE GENOMIC DNA]</scope>
    <source>
        <strain evidence="13 14">AS-A4</strain>
    </source>
</reference>
<keyword evidence="14" id="KW-1185">Reference proteome</keyword>
<accession>A0ABV0KMZ0</accession>
<dbReference type="Gene3D" id="1.10.510.10">
    <property type="entry name" value="Transferase(Phosphotransferase) domain 1"/>
    <property type="match status" value="1"/>
</dbReference>
<dbReference type="Pfam" id="PF05226">
    <property type="entry name" value="CHASE2"/>
    <property type="match status" value="1"/>
</dbReference>
<evidence type="ECO:0000256" key="3">
    <source>
        <dbReference type="ARBA" id="ARBA00022679"/>
    </source>
</evidence>
<keyword evidence="4 9" id="KW-0547">Nucleotide-binding</keyword>
<evidence type="ECO:0000256" key="8">
    <source>
        <dbReference type="ARBA" id="ARBA00048679"/>
    </source>
</evidence>
<evidence type="ECO:0000256" key="1">
    <source>
        <dbReference type="ARBA" id="ARBA00012513"/>
    </source>
</evidence>
<dbReference type="RefSeq" id="WP_190449145.1">
    <property type="nucleotide sequence ID" value="NZ_JAMPLM010000019.1"/>
</dbReference>
<keyword evidence="11" id="KW-0812">Transmembrane</keyword>
<keyword evidence="5 13" id="KW-0418">Kinase</keyword>
<gene>
    <name evidence="13" type="ORF">NDI38_19365</name>
</gene>
<dbReference type="InterPro" id="IPR017441">
    <property type="entry name" value="Protein_kinase_ATP_BS"/>
</dbReference>
<dbReference type="Pfam" id="PF00069">
    <property type="entry name" value="Pkinase"/>
    <property type="match status" value="1"/>
</dbReference>
<feature type="transmembrane region" description="Helical" evidence="11">
    <location>
        <begin position="358"/>
        <end position="378"/>
    </location>
</feature>
<evidence type="ECO:0000256" key="6">
    <source>
        <dbReference type="ARBA" id="ARBA00022840"/>
    </source>
</evidence>